<keyword evidence="4" id="KW-1003">Cell membrane</keyword>
<evidence type="ECO:0000256" key="7">
    <source>
        <dbReference type="ARBA" id="ARBA00022989"/>
    </source>
</evidence>
<comment type="subcellular location">
    <subcellularLocation>
        <location evidence="10">Cell inner membrane</location>
        <topology evidence="10">Multi-pass membrane protein</topology>
    </subcellularLocation>
    <subcellularLocation>
        <location evidence="1 9">Cell membrane</location>
        <topology evidence="1 9">Multi-pass membrane protein</topology>
    </subcellularLocation>
</comment>
<evidence type="ECO:0000256" key="6">
    <source>
        <dbReference type="ARBA" id="ARBA00022692"/>
    </source>
</evidence>
<dbReference type="PANTHER" id="PTHR30425">
    <property type="entry name" value="PHOSPHATE TRANSPORT SYSTEM PERMEASE PROTEIN PST"/>
    <property type="match status" value="1"/>
</dbReference>
<gene>
    <name evidence="12" type="ORF">C41B8_02122</name>
</gene>
<dbReference type="InterPro" id="IPR051124">
    <property type="entry name" value="Phosphate_Transport_Permease"/>
</dbReference>
<proteinExistence type="inferred from homology"/>
<evidence type="ECO:0000256" key="8">
    <source>
        <dbReference type="ARBA" id="ARBA00023136"/>
    </source>
</evidence>
<dbReference type="InterPro" id="IPR011864">
    <property type="entry name" value="Phosphate_PstC"/>
</dbReference>
<keyword evidence="8 9" id="KW-0472">Membrane</keyword>
<dbReference type="eggNOG" id="COG0573">
    <property type="taxonomic scope" value="Bacteria"/>
</dbReference>
<dbReference type="RefSeq" id="WP_084188385.1">
    <property type="nucleotide sequence ID" value="NZ_APNK01000002.1"/>
</dbReference>
<evidence type="ECO:0000256" key="5">
    <source>
        <dbReference type="ARBA" id="ARBA00022592"/>
    </source>
</evidence>
<keyword evidence="6 9" id="KW-0812">Transmembrane</keyword>
<evidence type="ECO:0000313" key="13">
    <source>
        <dbReference type="Proteomes" id="UP000028302"/>
    </source>
</evidence>
<dbReference type="SUPFAM" id="SSF161098">
    <property type="entry name" value="MetI-like"/>
    <property type="match status" value="1"/>
</dbReference>
<dbReference type="STRING" id="1304275.C41B8_02122"/>
<dbReference type="Pfam" id="PF00528">
    <property type="entry name" value="BPD_transp_1"/>
    <property type="match status" value="1"/>
</dbReference>
<name>A0A084IQA4_SALHC</name>
<reference evidence="12 13" key="1">
    <citation type="submission" date="2013-03" db="EMBL/GenBank/DDBJ databases">
        <title>Salinisphaera hydrothermalis C41B8 Genome Sequencing.</title>
        <authorList>
            <person name="Li C."/>
            <person name="Lai Q."/>
            <person name="Shao Z."/>
        </authorList>
    </citation>
    <scope>NUCLEOTIDE SEQUENCE [LARGE SCALE GENOMIC DNA]</scope>
    <source>
        <strain evidence="12 13">C41B8</strain>
    </source>
</reference>
<keyword evidence="5 10" id="KW-0592">Phosphate transport</keyword>
<evidence type="ECO:0000256" key="9">
    <source>
        <dbReference type="RuleBase" id="RU363032"/>
    </source>
</evidence>
<dbReference type="Proteomes" id="UP000028302">
    <property type="component" value="Unassembled WGS sequence"/>
</dbReference>
<dbReference type="PROSITE" id="PS50928">
    <property type="entry name" value="ABC_TM1"/>
    <property type="match status" value="1"/>
</dbReference>
<dbReference type="OrthoDB" id="9785113at2"/>
<keyword evidence="7 9" id="KW-1133">Transmembrane helix</keyword>
<dbReference type="GO" id="GO:0005886">
    <property type="term" value="C:plasma membrane"/>
    <property type="evidence" value="ECO:0007669"/>
    <property type="project" value="UniProtKB-SubCell"/>
</dbReference>
<evidence type="ECO:0000313" key="12">
    <source>
        <dbReference type="EMBL" id="KEZ78888.1"/>
    </source>
</evidence>
<dbReference type="GO" id="GO:0006817">
    <property type="term" value="P:phosphate ion transport"/>
    <property type="evidence" value="ECO:0007669"/>
    <property type="project" value="UniProtKB-KW"/>
</dbReference>
<protein>
    <recommendedName>
        <fullName evidence="10">Phosphate transport system permease protein</fullName>
    </recommendedName>
</protein>
<dbReference type="InterPro" id="IPR035906">
    <property type="entry name" value="MetI-like_sf"/>
</dbReference>
<evidence type="ECO:0000256" key="10">
    <source>
        <dbReference type="RuleBase" id="RU363054"/>
    </source>
</evidence>
<feature type="domain" description="ABC transmembrane type-1" evidence="11">
    <location>
        <begin position="96"/>
        <end position="325"/>
    </location>
</feature>
<feature type="transmembrane region" description="Helical" evidence="9">
    <location>
        <begin position="22"/>
        <end position="46"/>
    </location>
</feature>
<dbReference type="InterPro" id="IPR000515">
    <property type="entry name" value="MetI-like"/>
</dbReference>
<keyword evidence="13" id="KW-1185">Reference proteome</keyword>
<keyword evidence="3 9" id="KW-0813">Transport</keyword>
<comment type="caution">
    <text evidence="12">The sequence shown here is derived from an EMBL/GenBank/DDBJ whole genome shotgun (WGS) entry which is preliminary data.</text>
</comment>
<organism evidence="12 13">
    <name type="scientific">Salinisphaera hydrothermalis (strain C41B8)</name>
    <dbReference type="NCBI Taxonomy" id="1304275"/>
    <lineage>
        <taxon>Bacteria</taxon>
        <taxon>Pseudomonadati</taxon>
        <taxon>Pseudomonadota</taxon>
        <taxon>Gammaproteobacteria</taxon>
        <taxon>Salinisphaerales</taxon>
        <taxon>Salinisphaeraceae</taxon>
        <taxon>Salinisphaera</taxon>
    </lineage>
</organism>
<feature type="transmembrane region" description="Helical" evidence="9">
    <location>
        <begin position="92"/>
        <end position="120"/>
    </location>
</feature>
<sequence length="334" mass="34964">MSEIVTTRIDQSLPAAGRAKRWVFRVGLGVVALIIPLVLLGLLAFLTLQAWPAIQFNGFGFLVSNDWDLGSQYGTPVSVDGHQVLPGASYGILFLIFGTLASSLLAVLFALPAGVLSAMFIAEVVPQGARDVVAAVVELLAAVPSVVFGLWGYVVVIPVFSHYVYPLMADVLGFIPGFGGPVGAGYGLLTAGVVLALMVVPIITANVREAISAVSRGDVEAGFALGATRFEVVWKVVLPQVKTAIVGVTILGLGRALGETMAVLMVSGNALDIPSNIYSPFSTMAAFIVSQLDSALQDPTGMAVDSLSEIGLMLLILGIIVNSIARLIMWRVRG</sequence>
<comment type="similarity">
    <text evidence="2 10">Belongs to the binding-protein-dependent transport system permease family. CysTW subfamily.</text>
</comment>
<dbReference type="GO" id="GO:0005315">
    <property type="term" value="F:phosphate transmembrane transporter activity"/>
    <property type="evidence" value="ECO:0007669"/>
    <property type="project" value="InterPro"/>
</dbReference>
<feature type="transmembrane region" description="Helical" evidence="9">
    <location>
        <begin position="185"/>
        <end position="207"/>
    </location>
</feature>
<dbReference type="CDD" id="cd06261">
    <property type="entry name" value="TM_PBP2"/>
    <property type="match status" value="1"/>
</dbReference>
<dbReference type="AlphaFoldDB" id="A0A084IQA4"/>
<comment type="function">
    <text evidence="10">Part of the binding-protein-dependent transport system for phosphate; probably responsible for the translocation of the substrate across the membrane.</text>
</comment>
<dbReference type="PATRIC" id="fig|1304275.5.peg.430"/>
<dbReference type="Gene3D" id="1.10.3720.10">
    <property type="entry name" value="MetI-like"/>
    <property type="match status" value="1"/>
</dbReference>
<feature type="transmembrane region" description="Helical" evidence="9">
    <location>
        <begin position="132"/>
        <end position="165"/>
    </location>
</feature>
<feature type="transmembrane region" description="Helical" evidence="9">
    <location>
        <begin position="310"/>
        <end position="329"/>
    </location>
</feature>
<evidence type="ECO:0000256" key="2">
    <source>
        <dbReference type="ARBA" id="ARBA00007069"/>
    </source>
</evidence>
<accession>A0A084IQA4</accession>
<evidence type="ECO:0000256" key="1">
    <source>
        <dbReference type="ARBA" id="ARBA00004651"/>
    </source>
</evidence>
<evidence type="ECO:0000259" key="11">
    <source>
        <dbReference type="PROSITE" id="PS50928"/>
    </source>
</evidence>
<evidence type="ECO:0000256" key="3">
    <source>
        <dbReference type="ARBA" id="ARBA00022448"/>
    </source>
</evidence>
<feature type="transmembrane region" description="Helical" evidence="9">
    <location>
        <begin position="244"/>
        <end position="266"/>
    </location>
</feature>
<keyword evidence="10" id="KW-0997">Cell inner membrane</keyword>
<evidence type="ECO:0000256" key="4">
    <source>
        <dbReference type="ARBA" id="ARBA00022475"/>
    </source>
</evidence>
<dbReference type="NCBIfam" id="TIGR02138">
    <property type="entry name" value="phosphate_pstC"/>
    <property type="match status" value="1"/>
</dbReference>
<dbReference type="EMBL" id="APNK01000002">
    <property type="protein sequence ID" value="KEZ78888.1"/>
    <property type="molecule type" value="Genomic_DNA"/>
</dbReference>
<dbReference type="PANTHER" id="PTHR30425:SF1">
    <property type="entry name" value="PHOSPHATE TRANSPORT SYSTEM PERMEASE PROTEIN PSTC"/>
    <property type="match status" value="1"/>
</dbReference>